<proteinExistence type="predicted"/>
<accession>A0A5J4J673</accession>
<gene>
    <name evidence="1" type="ORF">BpJC7_17290</name>
</gene>
<comment type="caution">
    <text evidence="1">The sequence shown here is derived from an EMBL/GenBank/DDBJ whole genome shotgun (WGS) entry which is preliminary data.</text>
</comment>
<sequence>MAGDFFAATALPGYGPFTPAEKELKLFGDVRGKKILEIGCGSDHSLKYLH</sequence>
<name>A0A5J4J673_9BACI</name>
<dbReference type="EMBL" id="BKZQ01000020">
    <property type="protein sequence ID" value="GER70426.1"/>
    <property type="molecule type" value="Genomic_DNA"/>
</dbReference>
<dbReference type="AlphaFoldDB" id="A0A5J4J673"/>
<dbReference type="Proteomes" id="UP000391919">
    <property type="component" value="Unassembled WGS sequence"/>
</dbReference>
<evidence type="ECO:0000313" key="2">
    <source>
        <dbReference type="Proteomes" id="UP000391919"/>
    </source>
</evidence>
<organism evidence="1 2">
    <name type="scientific">Weizmannia acidilactici</name>
    <dbReference type="NCBI Taxonomy" id="2607726"/>
    <lineage>
        <taxon>Bacteria</taxon>
        <taxon>Bacillati</taxon>
        <taxon>Bacillota</taxon>
        <taxon>Bacilli</taxon>
        <taxon>Bacillales</taxon>
        <taxon>Bacillaceae</taxon>
        <taxon>Heyndrickxia</taxon>
    </lineage>
</organism>
<evidence type="ECO:0000313" key="1">
    <source>
        <dbReference type="EMBL" id="GER70426.1"/>
    </source>
</evidence>
<keyword evidence="2" id="KW-1185">Reference proteome</keyword>
<dbReference type="RefSeq" id="WP_253693768.1">
    <property type="nucleotide sequence ID" value="NZ_BKZP01000001.1"/>
</dbReference>
<protein>
    <submittedName>
        <fullName evidence="1">Uncharacterized protein</fullName>
    </submittedName>
</protein>
<reference evidence="1 2" key="1">
    <citation type="submission" date="2019-09" db="EMBL/GenBank/DDBJ databases">
        <title>Draft genome sequence of Bacillus sp. JC-7.</title>
        <authorList>
            <person name="Tanaka N."/>
            <person name="Shiwa Y."/>
            <person name="Fujita N."/>
            <person name="Tanasupawat S."/>
        </authorList>
    </citation>
    <scope>NUCLEOTIDE SEQUENCE [LARGE SCALE GENOMIC DNA]</scope>
    <source>
        <strain evidence="1 2">JC-7</strain>
    </source>
</reference>